<dbReference type="Pfam" id="PF08457">
    <property type="entry name" value="Sfi1"/>
    <property type="match status" value="1"/>
</dbReference>
<feature type="compositionally biased region" description="Polar residues" evidence="1">
    <location>
        <begin position="132"/>
        <end position="144"/>
    </location>
</feature>
<protein>
    <submittedName>
        <fullName evidence="3">BgTH12-05388</fullName>
    </submittedName>
</protein>
<feature type="region of interest" description="Disordered" evidence="1">
    <location>
        <begin position="126"/>
        <end position="200"/>
    </location>
</feature>
<dbReference type="EMBL" id="CAJHIT010000006">
    <property type="protein sequence ID" value="CAD6502798.1"/>
    <property type="molecule type" value="Genomic_DNA"/>
</dbReference>
<organism evidence="3 4">
    <name type="scientific">Blumeria graminis f. sp. triticale</name>
    <dbReference type="NCBI Taxonomy" id="1689686"/>
    <lineage>
        <taxon>Eukaryota</taxon>
        <taxon>Fungi</taxon>
        <taxon>Dikarya</taxon>
        <taxon>Ascomycota</taxon>
        <taxon>Pezizomycotina</taxon>
        <taxon>Leotiomycetes</taxon>
        <taxon>Erysiphales</taxon>
        <taxon>Erysiphaceae</taxon>
        <taxon>Blumeria</taxon>
    </lineage>
</organism>
<feature type="domain" description="Sfi1 spindle body" evidence="2">
    <location>
        <begin position="362"/>
        <end position="922"/>
    </location>
</feature>
<feature type="region of interest" description="Disordered" evidence="1">
    <location>
        <begin position="246"/>
        <end position="285"/>
    </location>
</feature>
<evidence type="ECO:0000313" key="4">
    <source>
        <dbReference type="Proteomes" id="UP000683417"/>
    </source>
</evidence>
<feature type="compositionally biased region" description="Polar residues" evidence="1">
    <location>
        <begin position="171"/>
        <end position="180"/>
    </location>
</feature>
<gene>
    <name evidence="3" type="ORF">BGTH12_LOCUS4156</name>
</gene>
<evidence type="ECO:0000313" key="3">
    <source>
        <dbReference type="EMBL" id="CAD6502798.1"/>
    </source>
</evidence>
<proteinExistence type="predicted"/>
<evidence type="ECO:0000259" key="2">
    <source>
        <dbReference type="Pfam" id="PF08457"/>
    </source>
</evidence>
<feature type="compositionally biased region" description="Polar residues" evidence="1">
    <location>
        <begin position="1"/>
        <end position="19"/>
    </location>
</feature>
<name>A0A9W4D263_BLUGR</name>
<feature type="compositionally biased region" description="Polar residues" evidence="1">
    <location>
        <begin position="258"/>
        <end position="273"/>
    </location>
</feature>
<dbReference type="InterPro" id="IPR013665">
    <property type="entry name" value="Sfi1_dom"/>
</dbReference>
<dbReference type="AlphaFoldDB" id="A0A9W4D263"/>
<dbReference type="Proteomes" id="UP000683417">
    <property type="component" value="Unassembled WGS sequence"/>
</dbReference>
<evidence type="ECO:0000256" key="1">
    <source>
        <dbReference type="SAM" id="MobiDB-lite"/>
    </source>
</evidence>
<sequence length="1056" mass="124109">MPPFGRSSNSHAGPTTLSTGPEPYYSNEDIELLHQIVLRAQSLLAVEPLPTNALFSAYYSILAKLRVSPDHDNRYARVLFRIGGLRGPKSLYERFEDVLARMGIEIEFDRTEDERLAFSVAPNGISREEAGSNRNRSPNLLPNTHQRRNSESTVWELEAGNKVQKDDKRSNSIASVPYKNSRSKEIRENYQTRHKPSQPLEHSLIYYTHESKRHESNGTRLAPLPSKPVEKPLSTHAGLQYFNDAASSQRKKQATHKALSTSNRFHAPSNQSALHPPLSEEDTTTSALGLRKLPDSETVLRIKASLISNRRLAIFVKTLLQEWKTRAKQLQRDNVGLELIASCHYRKAVISAAVHNWRIGSQERRALRETEKYFENLENRTTRARDIFLCHVALTHWSKRASELSQQTAQARRQILLARTFNSWRELTTIDDSKVRCYIIKRLFCHWKRRTLFIRKETDMALQRHQSYCVQISYLRWIQQLREIRADRWQMDRVKQTIMSRWIATFDHLWQSQVIAETHRMHHLRMKSCKIWSTEMFSRVEREREAESYFNHKILLNVYTKWAKQSRIIPAQEAVEARVANRQLKFAFDLWLIRSRGECRAAKLDRLRIIDEAWVSWRLQTRTRMIRERVDIHIVGQAFYKWIVEARARLSTRVRNENCMRDTLQILKLKWQAMRKNRLEQEDLAQEILARKTQNYVLLRWYSSMGRLQQSQVLAANYNRPQLLQHSLSALKRRYQYIQLLKKWSRDAEFYLSVSKSLVKWKASTALSKREKRKAAYAQVRRLAKITLVRVILRNWCRKAQKVCKIQTMAENVVYNRAIIVGMGNFDRWRGCTRELVKLQDLCRERVLSKYTSVWYNRWKALRALEAEANIVYQEQQLSRILKNWALNSLQIRARSTYAFDIRDKNFKRNFRRIFGYWHQQTILREPEKREAYSDADFLGETNQDEAWSEYGENHEMEREKRIGNTDSAVLSTPLPGYLNTPSKKSERARAFAARYSTTPRAPLSTPLERELRDLWPRGVISSRRSRMLGHSKLGNRDLSDIPESFASKIAKSRGP</sequence>
<feature type="region of interest" description="Disordered" evidence="1">
    <location>
        <begin position="1"/>
        <end position="23"/>
    </location>
</feature>
<comment type="caution">
    <text evidence="3">The sequence shown here is derived from an EMBL/GenBank/DDBJ whole genome shotgun (WGS) entry which is preliminary data.</text>
</comment>
<feature type="region of interest" description="Disordered" evidence="1">
    <location>
        <begin position="1027"/>
        <end position="1056"/>
    </location>
</feature>
<reference evidence="3" key="1">
    <citation type="submission" date="2020-10" db="EMBL/GenBank/DDBJ databases">
        <authorList>
            <person name="Muller C M."/>
        </authorList>
    </citation>
    <scope>NUCLEOTIDE SEQUENCE</scope>
    <source>
        <strain evidence="3">THUN-12</strain>
    </source>
</reference>
<feature type="compositionally biased region" description="Basic and acidic residues" evidence="1">
    <location>
        <begin position="182"/>
        <end position="191"/>
    </location>
</feature>
<accession>A0A9W4D263</accession>